<organism evidence="1 2">
    <name type="scientific">Candidatus Thiomargarita nelsonii</name>
    <dbReference type="NCBI Taxonomy" id="1003181"/>
    <lineage>
        <taxon>Bacteria</taxon>
        <taxon>Pseudomonadati</taxon>
        <taxon>Pseudomonadota</taxon>
        <taxon>Gammaproteobacteria</taxon>
        <taxon>Thiotrichales</taxon>
        <taxon>Thiotrichaceae</taxon>
        <taxon>Thiomargarita</taxon>
    </lineage>
</organism>
<name>A0A4E0RSS0_9GAMM</name>
<evidence type="ECO:0008006" key="3">
    <source>
        <dbReference type="Google" id="ProtNLM"/>
    </source>
</evidence>
<evidence type="ECO:0000313" key="1">
    <source>
        <dbReference type="EMBL" id="TGO03104.1"/>
    </source>
</evidence>
<sequence>MSHHDQYMGISEQSKASKHRLEDAYALLNAGRWRGAMYMSGYAVECLIKTKLMRIYGCRNLYELEYELQRRGKLASHTTVFTHHLELLLRLTQTFDRLRQNRNIWPQFNIVNRWMPAWRYSSNLANRQDAEVFLEAVDWIDNNM</sequence>
<dbReference type="Proteomes" id="UP000030428">
    <property type="component" value="Unassembled WGS sequence"/>
</dbReference>
<dbReference type="EMBL" id="JSZA02000039">
    <property type="protein sequence ID" value="TGO03104.1"/>
    <property type="molecule type" value="Genomic_DNA"/>
</dbReference>
<protein>
    <recommendedName>
        <fullName evidence="3">HEPN domain-containing protein</fullName>
    </recommendedName>
</protein>
<gene>
    <name evidence="1" type="ORF">PN36_12520</name>
</gene>
<keyword evidence="2" id="KW-1185">Reference proteome</keyword>
<dbReference type="AlphaFoldDB" id="A0A4E0RSS0"/>
<reference evidence="1 2" key="1">
    <citation type="journal article" date="2016" name="Front. Microbiol.">
        <title>Single-Cell (Meta-)Genomics of a Dimorphic Candidatus Thiomargarita nelsonii Reveals Genomic Plasticity.</title>
        <authorList>
            <person name="Flood B.E."/>
            <person name="Fliss P."/>
            <person name="Jones D.S."/>
            <person name="Dick G.J."/>
            <person name="Jain S."/>
            <person name="Kaster A.K."/>
            <person name="Winkel M."/>
            <person name="Mussmann M."/>
            <person name="Bailey J."/>
        </authorList>
    </citation>
    <scope>NUCLEOTIDE SEQUENCE [LARGE SCALE GENOMIC DNA]</scope>
    <source>
        <strain evidence="1">Hydrate Ridge</strain>
    </source>
</reference>
<evidence type="ECO:0000313" key="2">
    <source>
        <dbReference type="Proteomes" id="UP000030428"/>
    </source>
</evidence>
<proteinExistence type="predicted"/>
<accession>A0A4E0RSS0</accession>
<comment type="caution">
    <text evidence="1">The sequence shown here is derived from an EMBL/GenBank/DDBJ whole genome shotgun (WGS) entry which is preliminary data.</text>
</comment>